<dbReference type="PANTHER" id="PTHR22916">
    <property type="entry name" value="GLYCOSYLTRANSFERASE"/>
    <property type="match status" value="1"/>
</dbReference>
<dbReference type="Pfam" id="PF00535">
    <property type="entry name" value="Glycos_transf_2"/>
    <property type="match status" value="1"/>
</dbReference>
<dbReference type="EMBL" id="JAJUPA010000008">
    <property type="protein sequence ID" value="MCQ9630286.1"/>
    <property type="molecule type" value="Genomic_DNA"/>
</dbReference>
<keyword evidence="1" id="KW-0328">Glycosyltransferase</keyword>
<dbReference type="Gene3D" id="3.90.550.10">
    <property type="entry name" value="Spore Coat Polysaccharide Biosynthesis Protein SpsA, Chain A"/>
    <property type="match status" value="1"/>
</dbReference>
<name>A0ABT1WW41_ACTSU</name>
<evidence type="ECO:0000259" key="3">
    <source>
        <dbReference type="Pfam" id="PF00535"/>
    </source>
</evidence>
<evidence type="ECO:0000313" key="5">
    <source>
        <dbReference type="Proteomes" id="UP001206331"/>
    </source>
</evidence>
<dbReference type="CDD" id="cd00761">
    <property type="entry name" value="Glyco_tranf_GTA_type"/>
    <property type="match status" value="1"/>
</dbReference>
<evidence type="ECO:0000313" key="4">
    <source>
        <dbReference type="EMBL" id="MCQ9630286.1"/>
    </source>
</evidence>
<proteinExistence type="predicted"/>
<reference evidence="4 5" key="1">
    <citation type="submission" date="2021-12" db="EMBL/GenBank/DDBJ databases">
        <title>Identification and characterization of A. suis stains in western Canada.</title>
        <authorList>
            <person name="Kulathunga D.G.R.S."/>
            <person name="De Oliveira Costa M."/>
        </authorList>
    </citation>
    <scope>NUCLEOTIDE SEQUENCE [LARGE SCALE GENOMIC DNA]</scope>
    <source>
        <strain evidence="4 5">18_292</strain>
    </source>
</reference>
<dbReference type="Proteomes" id="UP001206331">
    <property type="component" value="Unassembled WGS sequence"/>
</dbReference>
<dbReference type="InterPro" id="IPR029044">
    <property type="entry name" value="Nucleotide-diphossugar_trans"/>
</dbReference>
<keyword evidence="2" id="KW-0808">Transferase</keyword>
<gene>
    <name evidence="4" type="ORF">LZL92_08300</name>
</gene>
<dbReference type="SUPFAM" id="SSF53448">
    <property type="entry name" value="Nucleotide-diphospho-sugar transferases"/>
    <property type="match status" value="1"/>
</dbReference>
<comment type="caution">
    <text evidence="4">The sequence shown here is derived from an EMBL/GenBank/DDBJ whole genome shotgun (WGS) entry which is preliminary data.</text>
</comment>
<accession>A0ABT1WW41</accession>
<feature type="domain" description="Glycosyltransferase 2-like" evidence="3">
    <location>
        <begin position="4"/>
        <end position="135"/>
    </location>
</feature>
<evidence type="ECO:0000256" key="2">
    <source>
        <dbReference type="ARBA" id="ARBA00022679"/>
    </source>
</evidence>
<keyword evidence="5" id="KW-1185">Reference proteome</keyword>
<dbReference type="InterPro" id="IPR001173">
    <property type="entry name" value="Glyco_trans_2-like"/>
</dbReference>
<evidence type="ECO:0000256" key="1">
    <source>
        <dbReference type="ARBA" id="ARBA00022676"/>
    </source>
</evidence>
<organism evidence="4 5">
    <name type="scientific">Actinobacillus suis</name>
    <dbReference type="NCBI Taxonomy" id="716"/>
    <lineage>
        <taxon>Bacteria</taxon>
        <taxon>Pseudomonadati</taxon>
        <taxon>Pseudomonadota</taxon>
        <taxon>Gammaproteobacteria</taxon>
        <taxon>Pasteurellales</taxon>
        <taxon>Pasteurellaceae</taxon>
        <taxon>Actinobacillus</taxon>
    </lineage>
</organism>
<protein>
    <submittedName>
        <fullName evidence="4">Glycosyltransferase</fullName>
    </submittedName>
</protein>
<dbReference type="RefSeq" id="WP_081541521.1">
    <property type="nucleotide sequence ID" value="NZ_JAJUOY010000009.1"/>
</dbReference>
<dbReference type="PANTHER" id="PTHR22916:SF51">
    <property type="entry name" value="GLYCOSYLTRANSFERASE EPSH-RELATED"/>
    <property type="match status" value="1"/>
</dbReference>
<sequence>MLLSVVIPIYKTEPFIERCIRSVCKQTLENFQIILVDDCSPDDAMNKARGILQEYPSRYENTIFISLDKNGGLPNARKVALAKAEGEYIASLDSDDYMEEDALELMLNKIQSENADILVSDYYFSMKKKDIYIPQFCSDSPDDFIKRLFLADLQGFWWNKLFSKKLLDKIEILTDIHMQEDVLVSFQAGLIANKIAYLPKALVHYVQYNANSMTKNYTDKSIQDLLFVEEFISEQLKKKDIYSKFLPYLNYRRLLTKSDIITFTSLERRRAYFSLFNGDEYGLLPVDKVLPFYKKIFLKFAEVNFYFGVNLLLYVRKLLWIIRS</sequence>